<evidence type="ECO:0000256" key="5">
    <source>
        <dbReference type="ARBA" id="ARBA00023235"/>
    </source>
</evidence>
<evidence type="ECO:0000256" key="6">
    <source>
        <dbReference type="ARBA" id="ARBA00023242"/>
    </source>
</evidence>
<dbReference type="Proteomes" id="UP000027195">
    <property type="component" value="Unassembled WGS sequence"/>
</dbReference>
<evidence type="ECO:0000256" key="8">
    <source>
        <dbReference type="ARBA" id="ARBA00034808"/>
    </source>
</evidence>
<dbReference type="SMART" id="SM00487">
    <property type="entry name" value="DEXDc"/>
    <property type="match status" value="1"/>
</dbReference>
<sequence>MSFPCTIPNCPEVFEKKGSRDYHVRLCTPTAKLLLGDECYIVDRGAQDSFWCLCDADGCPRPFTQMCKLKEHITKSGSTWIPQQAADVNQGQHQPADGSQDQHQPADVNQDQHQPADGSQDQQAADMDQDQHQPADVSQEQRPSSPVQEQDEDTTLPEQEMAPSHASDLEDEMSVDDMQEFVQQAEPDETLGGKLSHCAYLDTLGFAVNEWAMLLCCEACQIGILPDEAQGHLDYAHADAKIRIDAGALEEAVELMQVMDTFPGPFEGLRPCAIAGLRVYPGLRCGLCPKALRSLDSMKKHHYRNHREVGLPHSWTPCLVQQINAGSARTLFEVVPRTQAPPSATAASFDELMAGYRVQVAEWQADGAGPHDARLVSPWLLSTEWHLHVAGHDNAKLRALVSTPLATDEDFPRLKEVVQAYFQEATAMIPRLSVLTRRRLNTQEPEKGTNHTPFHAHQQLDTLLAYVTPVSSLLAMLLRPKDTYMIPLPANVQRALDLFARALDSQAGDVSEPLHGLLMALWTTPWETSTANPIPCPTQRALALSTLKRDGSFMQPKPVTSIIAQFKHCMRLTFLRQMCILVGTTHRSNEKKACDVLRPYFVEGVESTFDTLCSLQHRASAIAYTTMSLPRVWWTDRETWRSMRYLGDPVCLDDVCTALANIEADIVDNWENKVLRGVTLPPVSFEGIVEDPTNKEVGYCFLDDPRNTCFADNERLARAFWEDPVQKAHFFTEQQPGQFAWNHVSLRGWALGYGEGSVMRGTRTELMCGGRGTEVANLAHRNTHLREEHNLAILHNHVAIVRRYTKTNALSGSDRLLLHSLDAFTAASLLDDLAIARPFAEMAIRILFPENTALQATYHNMLFVNGFRGLTSLDISRVMGDYTLPVVGIALGLNSWRHLSVAWRRKLCTRTNDLMDAADNEHVGALQSGHSTATENRVYGLSPDALAGAAEDILPLYLQVSTDWHTECGVVPGGKIMSYQDARSSNFQKAAPPPRGAGGGERSHEDIANSVVELLLPKMEGMIAAAIAAAINSLGLTVGHHAGVPPAPVHAPIPAPVRAPVPAPTRAPTSIPIPAPTLPPLPAFLPVDAPGPLPALQALPPPSRPFAEEDAFDDVNDELCVQAARIFDMEIPAHQPIAIPHVVLPLARPIQEAGPPAVPPPLRRRAASPEPTLEDRALEIIRGLVRNPNAQWSCPEQCKGLMAALDLKTDVLAALATGAGKSMIMLVPPLIEVNRVTVGVLPLKSLMTDYLRKLSEMAIPHEVFWGNGQVKITGKHNLVLVSADVAKTQAWRSALADLHARKPVVRVVFDEAHYAFTADDFRGAMRDLYELRQFAMQVVLLSGTVPPFAEEVLRDAFGLLPSAVVVRTCTSRPEIAYFLDKPRVTWVSIFLRVKELLAERVPTYQPQDRVLVFVPFIDQGADLANALHCEFYHGSKDLTDAERVAIYARWISGERKVMVCTSAFGAGNDYRHVRLVIHAGSPREMIGYTQEKSRAGRDGCPAEAFILPKSVYQAYDADPDVEDYKGVWAMYNLLYSKATQPCLRSVITAFCDGEGTSCTDQPGTQLCGACRPQQRGPITTAAGWPGQATSASTSVPPKHPAPSAPSKRPAPSAFEAAVEQGKKRKVVQLSKGSAYVLLMRRALGTYANVCIVCHLAGVASQMHPSFVCPSWPSSFNYTNLMHWRLKITYSPYHNKICFKCHVPQSHDALHPTFAKGISSCEFPNLIGPLAFLLYDSAVWRGKAEQHFGLQWETLTIFINWIKDRPVQGHESNITALFLWYYGETNPSQ</sequence>
<name>A0A067LRX2_BOTB1</name>
<evidence type="ECO:0000256" key="7">
    <source>
        <dbReference type="ARBA" id="ARBA00034617"/>
    </source>
</evidence>
<dbReference type="GO" id="GO:0005694">
    <property type="term" value="C:chromosome"/>
    <property type="evidence" value="ECO:0007669"/>
    <property type="project" value="TreeGrafter"/>
</dbReference>
<accession>A0A067LRX2</accession>
<keyword evidence="13" id="KW-1185">Reference proteome</keyword>
<dbReference type="SUPFAM" id="SSF52540">
    <property type="entry name" value="P-loop containing nucleoside triphosphate hydrolases"/>
    <property type="match status" value="1"/>
</dbReference>
<dbReference type="Pfam" id="PF00271">
    <property type="entry name" value="Helicase_C"/>
    <property type="match status" value="1"/>
</dbReference>
<keyword evidence="4" id="KW-0238">DNA-binding</keyword>
<dbReference type="GO" id="GO:0009378">
    <property type="term" value="F:four-way junction helicase activity"/>
    <property type="evidence" value="ECO:0007669"/>
    <property type="project" value="TreeGrafter"/>
</dbReference>
<dbReference type="PANTHER" id="PTHR13710">
    <property type="entry name" value="DNA HELICASE RECQ FAMILY MEMBER"/>
    <property type="match status" value="1"/>
</dbReference>
<proteinExistence type="inferred from homology"/>
<feature type="compositionally biased region" description="Low complexity" evidence="9">
    <location>
        <begin position="1604"/>
        <end position="1613"/>
    </location>
</feature>
<evidence type="ECO:0000313" key="13">
    <source>
        <dbReference type="Proteomes" id="UP000027195"/>
    </source>
</evidence>
<dbReference type="InterPro" id="IPR027417">
    <property type="entry name" value="P-loop_NTPase"/>
</dbReference>
<comment type="catalytic activity">
    <reaction evidence="7">
        <text>Couples ATP hydrolysis with the unwinding of duplex DNA by translocating in the 3'-5' direction.</text>
        <dbReference type="EC" id="5.6.2.4"/>
    </reaction>
</comment>
<keyword evidence="2" id="KW-0547">Nucleotide-binding</keyword>
<dbReference type="STRING" id="930990.A0A067LRX2"/>
<evidence type="ECO:0000256" key="3">
    <source>
        <dbReference type="ARBA" id="ARBA00022840"/>
    </source>
</evidence>
<dbReference type="GO" id="GO:0003677">
    <property type="term" value="F:DNA binding"/>
    <property type="evidence" value="ECO:0007669"/>
    <property type="project" value="UniProtKB-KW"/>
</dbReference>
<dbReference type="InterPro" id="IPR011545">
    <property type="entry name" value="DEAD/DEAH_box_helicase_dom"/>
</dbReference>
<reference evidence="13" key="1">
    <citation type="journal article" date="2014" name="Proc. Natl. Acad. Sci. U.S.A.">
        <title>Extensive sampling of basidiomycete genomes demonstrates inadequacy of the white-rot/brown-rot paradigm for wood decay fungi.</title>
        <authorList>
            <person name="Riley R."/>
            <person name="Salamov A.A."/>
            <person name="Brown D.W."/>
            <person name="Nagy L.G."/>
            <person name="Floudas D."/>
            <person name="Held B.W."/>
            <person name="Levasseur A."/>
            <person name="Lombard V."/>
            <person name="Morin E."/>
            <person name="Otillar R."/>
            <person name="Lindquist E.A."/>
            <person name="Sun H."/>
            <person name="LaButti K.M."/>
            <person name="Schmutz J."/>
            <person name="Jabbour D."/>
            <person name="Luo H."/>
            <person name="Baker S.E."/>
            <person name="Pisabarro A.G."/>
            <person name="Walton J.D."/>
            <person name="Blanchette R.A."/>
            <person name="Henrissat B."/>
            <person name="Martin F."/>
            <person name="Cullen D."/>
            <person name="Hibbett D.S."/>
            <person name="Grigoriev I.V."/>
        </authorList>
    </citation>
    <scope>NUCLEOTIDE SEQUENCE [LARGE SCALE GENOMIC DNA]</scope>
    <source>
        <strain evidence="13">FD-172 SS1</strain>
    </source>
</reference>
<dbReference type="GO" id="GO:0000724">
    <property type="term" value="P:double-strand break repair via homologous recombination"/>
    <property type="evidence" value="ECO:0007669"/>
    <property type="project" value="TreeGrafter"/>
</dbReference>
<evidence type="ECO:0000313" key="12">
    <source>
        <dbReference type="EMBL" id="KDQ05749.1"/>
    </source>
</evidence>
<gene>
    <name evidence="12" type="ORF">BOTBODRAFT_182261</name>
</gene>
<dbReference type="PROSITE" id="PS00028">
    <property type="entry name" value="ZINC_FINGER_C2H2_1"/>
    <property type="match status" value="1"/>
</dbReference>
<dbReference type="Gene3D" id="3.40.50.300">
    <property type="entry name" value="P-loop containing nucleotide triphosphate hydrolases"/>
    <property type="match status" value="2"/>
</dbReference>
<dbReference type="PANTHER" id="PTHR13710:SF153">
    <property type="entry name" value="RECQ-LIKE DNA HELICASE BLM"/>
    <property type="match status" value="1"/>
</dbReference>
<evidence type="ECO:0000256" key="4">
    <source>
        <dbReference type="ARBA" id="ARBA00023125"/>
    </source>
</evidence>
<evidence type="ECO:0000256" key="1">
    <source>
        <dbReference type="ARBA" id="ARBA00005446"/>
    </source>
</evidence>
<organism evidence="12 13">
    <name type="scientific">Botryobasidium botryosum (strain FD-172 SS1)</name>
    <dbReference type="NCBI Taxonomy" id="930990"/>
    <lineage>
        <taxon>Eukaryota</taxon>
        <taxon>Fungi</taxon>
        <taxon>Dikarya</taxon>
        <taxon>Basidiomycota</taxon>
        <taxon>Agaricomycotina</taxon>
        <taxon>Agaricomycetes</taxon>
        <taxon>Cantharellales</taxon>
        <taxon>Botryobasidiaceae</taxon>
        <taxon>Botryobasidium</taxon>
    </lineage>
</organism>
<feature type="region of interest" description="Disordered" evidence="9">
    <location>
        <begin position="1578"/>
        <end position="1613"/>
    </location>
</feature>
<feature type="domain" description="Helicase ATP-binding" evidence="10">
    <location>
        <begin position="1202"/>
        <end position="1363"/>
    </location>
</feature>
<dbReference type="InterPro" id="IPR001650">
    <property type="entry name" value="Helicase_C-like"/>
</dbReference>
<dbReference type="GO" id="GO:0005634">
    <property type="term" value="C:nucleus"/>
    <property type="evidence" value="ECO:0007669"/>
    <property type="project" value="TreeGrafter"/>
</dbReference>
<keyword evidence="5" id="KW-0413">Isomerase</keyword>
<evidence type="ECO:0000259" key="11">
    <source>
        <dbReference type="PROSITE" id="PS51194"/>
    </source>
</evidence>
<dbReference type="OrthoDB" id="2747940at2759"/>
<feature type="domain" description="Helicase C-terminal" evidence="11">
    <location>
        <begin position="1392"/>
        <end position="1547"/>
    </location>
</feature>
<keyword evidence="3" id="KW-0067">ATP-binding</keyword>
<evidence type="ECO:0000259" key="10">
    <source>
        <dbReference type="PROSITE" id="PS51192"/>
    </source>
</evidence>
<dbReference type="InterPro" id="IPR014001">
    <property type="entry name" value="Helicase_ATP-bd"/>
</dbReference>
<dbReference type="EMBL" id="KL198194">
    <property type="protein sequence ID" value="KDQ05749.1"/>
    <property type="molecule type" value="Genomic_DNA"/>
</dbReference>
<dbReference type="EC" id="5.6.2.4" evidence="8"/>
<dbReference type="PROSITE" id="PS51194">
    <property type="entry name" value="HELICASE_CTER"/>
    <property type="match status" value="1"/>
</dbReference>
<comment type="similarity">
    <text evidence="1">Belongs to the helicase family. RecQ subfamily.</text>
</comment>
<dbReference type="InParanoid" id="A0A067LRX2"/>
<protein>
    <recommendedName>
        <fullName evidence="8">DNA 3'-5' helicase</fullName>
        <ecNumber evidence="8">5.6.2.4</ecNumber>
    </recommendedName>
</protein>
<evidence type="ECO:0000256" key="9">
    <source>
        <dbReference type="SAM" id="MobiDB-lite"/>
    </source>
</evidence>
<evidence type="ECO:0000256" key="2">
    <source>
        <dbReference type="ARBA" id="ARBA00022741"/>
    </source>
</evidence>
<feature type="compositionally biased region" description="Polar residues" evidence="9">
    <location>
        <begin position="87"/>
        <end position="113"/>
    </location>
</feature>
<feature type="compositionally biased region" description="Polar residues" evidence="9">
    <location>
        <begin position="138"/>
        <end position="148"/>
    </location>
</feature>
<dbReference type="InterPro" id="IPR022698">
    <property type="entry name" value="OrsD"/>
</dbReference>
<feature type="region of interest" description="Disordered" evidence="9">
    <location>
        <begin position="984"/>
        <end position="1004"/>
    </location>
</feature>
<feature type="region of interest" description="Disordered" evidence="9">
    <location>
        <begin position="87"/>
        <end position="171"/>
    </location>
</feature>
<dbReference type="Pfam" id="PF00270">
    <property type="entry name" value="DEAD"/>
    <property type="match status" value="1"/>
</dbReference>
<dbReference type="HOGENOM" id="CLU_002727_0_0_1"/>
<dbReference type="Pfam" id="PF12013">
    <property type="entry name" value="OrsD"/>
    <property type="match status" value="1"/>
</dbReference>
<keyword evidence="6" id="KW-0539">Nucleus</keyword>
<dbReference type="GO" id="GO:0005737">
    <property type="term" value="C:cytoplasm"/>
    <property type="evidence" value="ECO:0007669"/>
    <property type="project" value="TreeGrafter"/>
</dbReference>
<dbReference type="GO" id="GO:0043138">
    <property type="term" value="F:3'-5' DNA helicase activity"/>
    <property type="evidence" value="ECO:0007669"/>
    <property type="project" value="UniProtKB-EC"/>
</dbReference>
<dbReference type="GO" id="GO:0005524">
    <property type="term" value="F:ATP binding"/>
    <property type="evidence" value="ECO:0007669"/>
    <property type="project" value="UniProtKB-KW"/>
</dbReference>
<feature type="compositionally biased region" description="Low complexity" evidence="9">
    <location>
        <begin position="115"/>
        <end position="136"/>
    </location>
</feature>
<dbReference type="SMART" id="SM00490">
    <property type="entry name" value="HELICc"/>
    <property type="match status" value="1"/>
</dbReference>
<dbReference type="PROSITE" id="PS51192">
    <property type="entry name" value="HELICASE_ATP_BIND_1"/>
    <property type="match status" value="1"/>
</dbReference>
<dbReference type="InterPro" id="IPR013087">
    <property type="entry name" value="Znf_C2H2_type"/>
</dbReference>